<protein>
    <submittedName>
        <fullName evidence="1">Uncharacterized protein</fullName>
    </submittedName>
</protein>
<evidence type="ECO:0000313" key="2">
    <source>
        <dbReference type="Proteomes" id="UP000299102"/>
    </source>
</evidence>
<name>A0A4C1YNC0_EUMVA</name>
<reference evidence="1 2" key="1">
    <citation type="journal article" date="2019" name="Commun. Biol.">
        <title>The bagworm genome reveals a unique fibroin gene that provides high tensile strength.</title>
        <authorList>
            <person name="Kono N."/>
            <person name="Nakamura H."/>
            <person name="Ohtoshi R."/>
            <person name="Tomita M."/>
            <person name="Numata K."/>
            <person name="Arakawa K."/>
        </authorList>
    </citation>
    <scope>NUCLEOTIDE SEQUENCE [LARGE SCALE GENOMIC DNA]</scope>
</reference>
<comment type="caution">
    <text evidence="1">The sequence shown here is derived from an EMBL/GenBank/DDBJ whole genome shotgun (WGS) entry which is preliminary data.</text>
</comment>
<sequence>MKKLAEELTRSCTWSAEKESQRFSMILDFLIVACCNSTRKKFPLQEEEVHRRVSPHFGFSFTVGERILAVCEKNSGQRFDVQTCLLQHELHKWRSEYNCHGYTDFTAIYRYETEDLMLPHTRASSRRGYNPDGSRGSGPFFGDPIRSLALAGSTSLFGRRRFGEFSG</sequence>
<gene>
    <name evidence="1" type="ORF">EVAR_37724_1</name>
</gene>
<accession>A0A4C1YNC0</accession>
<dbReference type="Proteomes" id="UP000299102">
    <property type="component" value="Unassembled WGS sequence"/>
</dbReference>
<organism evidence="1 2">
    <name type="scientific">Eumeta variegata</name>
    <name type="common">Bagworm moth</name>
    <name type="synonym">Eumeta japonica</name>
    <dbReference type="NCBI Taxonomy" id="151549"/>
    <lineage>
        <taxon>Eukaryota</taxon>
        <taxon>Metazoa</taxon>
        <taxon>Ecdysozoa</taxon>
        <taxon>Arthropoda</taxon>
        <taxon>Hexapoda</taxon>
        <taxon>Insecta</taxon>
        <taxon>Pterygota</taxon>
        <taxon>Neoptera</taxon>
        <taxon>Endopterygota</taxon>
        <taxon>Lepidoptera</taxon>
        <taxon>Glossata</taxon>
        <taxon>Ditrysia</taxon>
        <taxon>Tineoidea</taxon>
        <taxon>Psychidae</taxon>
        <taxon>Oiketicinae</taxon>
        <taxon>Eumeta</taxon>
    </lineage>
</organism>
<evidence type="ECO:0000313" key="1">
    <source>
        <dbReference type="EMBL" id="GBP76610.1"/>
    </source>
</evidence>
<keyword evidence="2" id="KW-1185">Reference proteome</keyword>
<dbReference type="AlphaFoldDB" id="A0A4C1YNC0"/>
<proteinExistence type="predicted"/>
<dbReference type="EMBL" id="BGZK01001295">
    <property type="protein sequence ID" value="GBP76610.1"/>
    <property type="molecule type" value="Genomic_DNA"/>
</dbReference>